<dbReference type="Proteomes" id="UP000299102">
    <property type="component" value="Unassembled WGS sequence"/>
</dbReference>
<evidence type="ECO:0000313" key="3">
    <source>
        <dbReference type="Proteomes" id="UP000299102"/>
    </source>
</evidence>
<protein>
    <submittedName>
        <fullName evidence="2">Uncharacterized protein</fullName>
    </submittedName>
</protein>
<evidence type="ECO:0000313" key="2">
    <source>
        <dbReference type="EMBL" id="GBP91436.1"/>
    </source>
</evidence>
<dbReference type="EMBL" id="BGZK01002170">
    <property type="protein sequence ID" value="GBP91436.1"/>
    <property type="molecule type" value="Genomic_DNA"/>
</dbReference>
<accession>A0A4C1ZSI1</accession>
<feature type="region of interest" description="Disordered" evidence="1">
    <location>
        <begin position="31"/>
        <end position="67"/>
    </location>
</feature>
<keyword evidence="3" id="KW-1185">Reference proteome</keyword>
<evidence type="ECO:0000256" key="1">
    <source>
        <dbReference type="SAM" id="MobiDB-lite"/>
    </source>
</evidence>
<reference evidence="2 3" key="1">
    <citation type="journal article" date="2019" name="Commun. Biol.">
        <title>The bagworm genome reveals a unique fibroin gene that provides high tensile strength.</title>
        <authorList>
            <person name="Kono N."/>
            <person name="Nakamura H."/>
            <person name="Ohtoshi R."/>
            <person name="Tomita M."/>
            <person name="Numata K."/>
            <person name="Arakawa K."/>
        </authorList>
    </citation>
    <scope>NUCLEOTIDE SEQUENCE [LARGE SCALE GENOMIC DNA]</scope>
</reference>
<organism evidence="2 3">
    <name type="scientific">Eumeta variegata</name>
    <name type="common">Bagworm moth</name>
    <name type="synonym">Eumeta japonica</name>
    <dbReference type="NCBI Taxonomy" id="151549"/>
    <lineage>
        <taxon>Eukaryota</taxon>
        <taxon>Metazoa</taxon>
        <taxon>Ecdysozoa</taxon>
        <taxon>Arthropoda</taxon>
        <taxon>Hexapoda</taxon>
        <taxon>Insecta</taxon>
        <taxon>Pterygota</taxon>
        <taxon>Neoptera</taxon>
        <taxon>Endopterygota</taxon>
        <taxon>Lepidoptera</taxon>
        <taxon>Glossata</taxon>
        <taxon>Ditrysia</taxon>
        <taxon>Tineoidea</taxon>
        <taxon>Psychidae</taxon>
        <taxon>Oiketicinae</taxon>
        <taxon>Eumeta</taxon>
    </lineage>
</organism>
<gene>
    <name evidence="2" type="ORF">EVAR_56555_1</name>
</gene>
<proteinExistence type="predicted"/>
<name>A0A4C1ZSI1_EUMVA</name>
<sequence length="67" mass="7148">MNIVNFSPEGASAALRSIGQNDKQASLEFTLIGARRRDPVPRLTSGRAQPARPGPPPAGDRSARLPR</sequence>
<dbReference type="AlphaFoldDB" id="A0A4C1ZSI1"/>
<comment type="caution">
    <text evidence="2">The sequence shown here is derived from an EMBL/GenBank/DDBJ whole genome shotgun (WGS) entry which is preliminary data.</text>
</comment>